<feature type="compositionally biased region" description="Polar residues" evidence="1">
    <location>
        <begin position="42"/>
        <end position="53"/>
    </location>
</feature>
<feature type="region of interest" description="Disordered" evidence="1">
    <location>
        <begin position="1"/>
        <end position="118"/>
    </location>
</feature>
<comment type="caution">
    <text evidence="2">The sequence shown here is derived from an EMBL/GenBank/DDBJ whole genome shotgun (WGS) entry which is preliminary data.</text>
</comment>
<feature type="region of interest" description="Disordered" evidence="1">
    <location>
        <begin position="166"/>
        <end position="230"/>
    </location>
</feature>
<sequence length="230" mass="25051">NKQNKGHRRYGSDSKYMSDSDDTDTKSSSEDTGKKASKQKVNRTNSNSPVTSPTKHDHAPFKQTGIKERKAKFKGQKLHISSGPPKIDYKRLQSPSSSSPERRYGDIDSPLSDATPKHIMVKSPLSMVPVIINDDNIQTNSSNSYGDDLNLQRTDVLNSAENHIKPVAPNSASESMEKTSPDSQPGLSVSCSVKRRGSTSSTSSIPESPLFNPRMMSLSPTTALNTSTPN</sequence>
<protein>
    <submittedName>
        <fullName evidence="2">Uncharacterized protein</fullName>
    </submittedName>
</protein>
<keyword evidence="3" id="KW-1185">Reference proteome</keyword>
<dbReference type="EMBL" id="CAIIXF020000148">
    <property type="protein sequence ID" value="CAH1802868.1"/>
    <property type="molecule type" value="Genomic_DNA"/>
</dbReference>
<evidence type="ECO:0000313" key="3">
    <source>
        <dbReference type="Proteomes" id="UP000749559"/>
    </source>
</evidence>
<organism evidence="2 3">
    <name type="scientific">Owenia fusiformis</name>
    <name type="common">Polychaete worm</name>
    <dbReference type="NCBI Taxonomy" id="6347"/>
    <lineage>
        <taxon>Eukaryota</taxon>
        <taxon>Metazoa</taxon>
        <taxon>Spiralia</taxon>
        <taxon>Lophotrochozoa</taxon>
        <taxon>Annelida</taxon>
        <taxon>Polychaeta</taxon>
        <taxon>Sedentaria</taxon>
        <taxon>Canalipalpata</taxon>
        <taxon>Sabellida</taxon>
        <taxon>Oweniida</taxon>
        <taxon>Oweniidae</taxon>
        <taxon>Owenia</taxon>
    </lineage>
</organism>
<feature type="compositionally biased region" description="Polar residues" evidence="1">
    <location>
        <begin position="181"/>
        <end position="191"/>
    </location>
</feature>
<feature type="compositionally biased region" description="Basic and acidic residues" evidence="1">
    <location>
        <begin position="10"/>
        <end position="34"/>
    </location>
</feature>
<evidence type="ECO:0000313" key="2">
    <source>
        <dbReference type="EMBL" id="CAH1802868.1"/>
    </source>
</evidence>
<accession>A0A8S4QAL2</accession>
<feature type="non-terminal residue" evidence="2">
    <location>
        <position position="1"/>
    </location>
</feature>
<proteinExistence type="predicted"/>
<feature type="compositionally biased region" description="Polar residues" evidence="1">
    <location>
        <begin position="218"/>
        <end position="230"/>
    </location>
</feature>
<name>A0A8S4QAL2_OWEFU</name>
<feature type="non-terminal residue" evidence="2">
    <location>
        <position position="230"/>
    </location>
</feature>
<evidence type="ECO:0000256" key="1">
    <source>
        <dbReference type="SAM" id="MobiDB-lite"/>
    </source>
</evidence>
<reference evidence="2" key="1">
    <citation type="submission" date="2022-03" db="EMBL/GenBank/DDBJ databases">
        <authorList>
            <person name="Martin C."/>
        </authorList>
    </citation>
    <scope>NUCLEOTIDE SEQUENCE</scope>
</reference>
<gene>
    <name evidence="2" type="ORF">OFUS_LOCUS26509</name>
</gene>
<dbReference type="AlphaFoldDB" id="A0A8S4QAL2"/>
<dbReference type="Proteomes" id="UP000749559">
    <property type="component" value="Unassembled WGS sequence"/>
</dbReference>
<feature type="compositionally biased region" description="Basic and acidic residues" evidence="1">
    <location>
        <begin position="54"/>
        <end position="68"/>
    </location>
</feature>